<dbReference type="RefSeq" id="WP_371940527.1">
    <property type="nucleotide sequence ID" value="NZ_JAXCEH010000005.1"/>
</dbReference>
<evidence type="ECO:0008006" key="3">
    <source>
        <dbReference type="Google" id="ProtNLM"/>
    </source>
</evidence>
<protein>
    <recommendedName>
        <fullName evidence="3">Protein kinase domain-containing protein</fullName>
    </recommendedName>
</protein>
<sequence>MQALRAAALVGAEVDEPPYWLATEYIPGPTLAQAVAAHGAFSPRAGLRLLATLAEAVADVHAVNGKRAANAGTRTGPSLRIGPA</sequence>
<dbReference type="Proteomes" id="UP001569904">
    <property type="component" value="Unassembled WGS sequence"/>
</dbReference>
<name>A0ABV4QU50_9ACTN</name>
<evidence type="ECO:0000313" key="1">
    <source>
        <dbReference type="EMBL" id="MFA1554135.1"/>
    </source>
</evidence>
<accession>A0ABV4QU50</accession>
<dbReference type="EMBL" id="JAXCEH010000005">
    <property type="protein sequence ID" value="MFA1554135.1"/>
    <property type="molecule type" value="Genomic_DNA"/>
</dbReference>
<comment type="caution">
    <text evidence="1">The sequence shown here is derived from an EMBL/GenBank/DDBJ whole genome shotgun (WGS) entry which is preliminary data.</text>
</comment>
<organism evidence="1 2">
    <name type="scientific">Actinomadura chokoriensis</name>
    <dbReference type="NCBI Taxonomy" id="454156"/>
    <lineage>
        <taxon>Bacteria</taxon>
        <taxon>Bacillati</taxon>
        <taxon>Actinomycetota</taxon>
        <taxon>Actinomycetes</taxon>
        <taxon>Streptosporangiales</taxon>
        <taxon>Thermomonosporaceae</taxon>
        <taxon>Actinomadura</taxon>
    </lineage>
</organism>
<dbReference type="InterPro" id="IPR011009">
    <property type="entry name" value="Kinase-like_dom_sf"/>
</dbReference>
<proteinExistence type="predicted"/>
<dbReference type="SUPFAM" id="SSF56112">
    <property type="entry name" value="Protein kinase-like (PK-like)"/>
    <property type="match status" value="1"/>
</dbReference>
<gene>
    <name evidence="1" type="ORF">SM436_10600</name>
</gene>
<reference evidence="1 2" key="1">
    <citation type="submission" date="2023-11" db="EMBL/GenBank/DDBJ databases">
        <title>Actinomadura monticuli sp. nov., isolated from volcanic ash.</title>
        <authorList>
            <person name="Lee S.D."/>
            <person name="Yang H."/>
            <person name="Kim I.S."/>
        </authorList>
    </citation>
    <scope>NUCLEOTIDE SEQUENCE [LARGE SCALE GENOMIC DNA]</scope>
    <source>
        <strain evidence="1 2">DSM 45346</strain>
    </source>
</reference>
<keyword evidence="2" id="KW-1185">Reference proteome</keyword>
<evidence type="ECO:0000313" key="2">
    <source>
        <dbReference type="Proteomes" id="UP001569904"/>
    </source>
</evidence>